<dbReference type="SUPFAM" id="SSF54285">
    <property type="entry name" value="MoaD/ThiS"/>
    <property type="match status" value="1"/>
</dbReference>
<reference evidence="1" key="1">
    <citation type="journal article" date="2016" name="Sci. Rep.">
        <title>Triclosan Resistome from Metagenome Reveals Diverse Enoyl Acyl Carrier Protein Reductases and Selective Enrichment of Triclosan Resistance Genes.</title>
        <authorList>
            <person name="Khan R."/>
            <person name="Kong H.G."/>
            <person name="Jung Y.H."/>
            <person name="Choi J."/>
            <person name="Baek K.Y."/>
            <person name="Hwang E.C."/>
            <person name="Lee S.W."/>
        </authorList>
    </citation>
    <scope>NUCLEOTIDE SEQUENCE</scope>
</reference>
<organism evidence="1">
    <name type="scientific">uncultured bacterium pAP3</name>
    <dbReference type="NCBI Taxonomy" id="1781154"/>
    <lineage>
        <taxon>Bacteria</taxon>
        <taxon>environmental samples</taxon>
    </lineage>
</organism>
<dbReference type="InterPro" id="IPR016155">
    <property type="entry name" value="Mopterin_synth/thiamin_S_b"/>
</dbReference>
<sequence length="65" mass="6959">MQISVNGQPTQVPDGAAVAQLLQALKLEGRMAVEINGEIVPRSRWAEHRLQGADRVEIVRAIGGG</sequence>
<dbReference type="InterPro" id="IPR010035">
    <property type="entry name" value="Thi_S"/>
</dbReference>
<dbReference type="CDD" id="cd00565">
    <property type="entry name" value="Ubl_ThiS"/>
    <property type="match status" value="1"/>
</dbReference>
<dbReference type="Pfam" id="PF02597">
    <property type="entry name" value="ThiS"/>
    <property type="match status" value="1"/>
</dbReference>
<dbReference type="Gene3D" id="3.10.20.30">
    <property type="match status" value="1"/>
</dbReference>
<dbReference type="InterPro" id="IPR012675">
    <property type="entry name" value="Beta-grasp_dom_sf"/>
</dbReference>
<accession>A0A1C9U4K3</accession>
<dbReference type="InterPro" id="IPR003749">
    <property type="entry name" value="ThiS/MoaD-like"/>
</dbReference>
<dbReference type="EMBL" id="KT982359">
    <property type="protein sequence ID" value="AOR51073.1"/>
    <property type="molecule type" value="Genomic_DNA"/>
</dbReference>
<dbReference type="NCBIfam" id="TIGR01683">
    <property type="entry name" value="thiS"/>
    <property type="match status" value="1"/>
</dbReference>
<evidence type="ECO:0000313" key="1">
    <source>
        <dbReference type="EMBL" id="AOR51073.1"/>
    </source>
</evidence>
<name>A0A1C9U4K3_9BACT</name>
<proteinExistence type="predicted"/>
<protein>
    <submittedName>
        <fullName evidence="1">Thiamine biosynthesis protein ThiS</fullName>
    </submittedName>
</protein>
<dbReference type="PANTHER" id="PTHR34472">
    <property type="entry name" value="SULFUR CARRIER PROTEIN THIS"/>
    <property type="match status" value="1"/>
</dbReference>
<dbReference type="PANTHER" id="PTHR34472:SF1">
    <property type="entry name" value="SULFUR CARRIER PROTEIN THIS"/>
    <property type="match status" value="1"/>
</dbReference>
<dbReference type="AlphaFoldDB" id="A0A1C9U4K3"/>